<evidence type="ECO:0000313" key="3">
    <source>
        <dbReference type="Proteomes" id="UP000660729"/>
    </source>
</evidence>
<dbReference type="Proteomes" id="UP000660729">
    <property type="component" value="Unassembled WGS sequence"/>
</dbReference>
<keyword evidence="2" id="KW-0326">Glycosidase</keyword>
<sequence length="206" mass="23586">MAYEFADGKGPRWVGDALPNLPPELTYAQNLPPVVTDKYVLFFGYDRPEKECCLQQWYPSPFAIPSPDNPREKLHFHTSEQYMMYQKSLLIGDTSTAVKILEADTPAKAKSLGREVKNFKQKLWDAECERIVEEGNFEKFRQNETLKKVLMGTGERVIVETSPNDRVWGIGLNSEEAVGREAEWGQNLLGKCLMRVRERLRSEGGR</sequence>
<dbReference type="EMBL" id="JABCIY010000104">
    <property type="protein sequence ID" value="KAF7192837.1"/>
    <property type="molecule type" value="Genomic_DNA"/>
</dbReference>
<dbReference type="OrthoDB" id="206452at2759"/>
<keyword evidence="3" id="KW-1185">Reference proteome</keyword>
<dbReference type="AlphaFoldDB" id="A0A8H6VJL2"/>
<evidence type="ECO:0000313" key="2">
    <source>
        <dbReference type="EMBL" id="KAF7192837.1"/>
    </source>
</evidence>
<comment type="caution">
    <text evidence="2">The sequence shown here is derived from an EMBL/GenBank/DDBJ whole genome shotgun (WGS) entry which is preliminary data.</text>
</comment>
<gene>
    <name evidence="2" type="ORF">HII31_05820</name>
</gene>
<proteinExistence type="predicted"/>
<dbReference type="CDD" id="cd15457">
    <property type="entry name" value="NADAR"/>
    <property type="match status" value="1"/>
</dbReference>
<feature type="domain" description="NADAR" evidence="1">
    <location>
        <begin position="45"/>
        <end position="201"/>
    </location>
</feature>
<name>A0A8H6VJL2_9PEZI</name>
<organism evidence="2 3">
    <name type="scientific">Pseudocercospora fuligena</name>
    <dbReference type="NCBI Taxonomy" id="685502"/>
    <lineage>
        <taxon>Eukaryota</taxon>
        <taxon>Fungi</taxon>
        <taxon>Dikarya</taxon>
        <taxon>Ascomycota</taxon>
        <taxon>Pezizomycotina</taxon>
        <taxon>Dothideomycetes</taxon>
        <taxon>Dothideomycetidae</taxon>
        <taxon>Mycosphaerellales</taxon>
        <taxon>Mycosphaerellaceae</taxon>
        <taxon>Pseudocercospora</taxon>
    </lineage>
</organism>
<dbReference type="InterPro" id="IPR012816">
    <property type="entry name" value="NADAR"/>
</dbReference>
<reference evidence="2" key="1">
    <citation type="submission" date="2020-04" db="EMBL/GenBank/DDBJ databases">
        <title>Draft genome resource of the tomato pathogen Pseudocercospora fuligena.</title>
        <authorList>
            <person name="Zaccaron A."/>
        </authorList>
    </citation>
    <scope>NUCLEOTIDE SEQUENCE</scope>
    <source>
        <strain evidence="2">PF001</strain>
    </source>
</reference>
<dbReference type="Pfam" id="PF08719">
    <property type="entry name" value="NADAR"/>
    <property type="match status" value="1"/>
</dbReference>
<keyword evidence="2" id="KW-0378">Hydrolase</keyword>
<dbReference type="NCBIfam" id="TIGR02464">
    <property type="entry name" value="ribofla_fusion"/>
    <property type="match status" value="1"/>
</dbReference>
<dbReference type="InterPro" id="IPR037238">
    <property type="entry name" value="YbiA-like_sf"/>
</dbReference>
<dbReference type="Gene3D" id="1.10.357.40">
    <property type="entry name" value="YbiA-like"/>
    <property type="match status" value="1"/>
</dbReference>
<accession>A0A8H6VJL2</accession>
<dbReference type="GO" id="GO:0016798">
    <property type="term" value="F:hydrolase activity, acting on glycosyl bonds"/>
    <property type="evidence" value="ECO:0007669"/>
    <property type="project" value="UniProtKB-KW"/>
</dbReference>
<dbReference type="SUPFAM" id="SSF143990">
    <property type="entry name" value="YbiA-like"/>
    <property type="match status" value="1"/>
</dbReference>
<protein>
    <submittedName>
        <fullName evidence="2">N-glycosidase</fullName>
    </submittedName>
</protein>
<evidence type="ECO:0000259" key="1">
    <source>
        <dbReference type="Pfam" id="PF08719"/>
    </source>
</evidence>